<organism evidence="1 2">
    <name type="scientific">Candolleomyces aberdarensis</name>
    <dbReference type="NCBI Taxonomy" id="2316362"/>
    <lineage>
        <taxon>Eukaryota</taxon>
        <taxon>Fungi</taxon>
        <taxon>Dikarya</taxon>
        <taxon>Basidiomycota</taxon>
        <taxon>Agaricomycotina</taxon>
        <taxon>Agaricomycetes</taxon>
        <taxon>Agaricomycetidae</taxon>
        <taxon>Agaricales</taxon>
        <taxon>Agaricineae</taxon>
        <taxon>Psathyrellaceae</taxon>
        <taxon>Candolleomyces</taxon>
    </lineage>
</organism>
<comment type="caution">
    <text evidence="1">The sequence shown here is derived from an EMBL/GenBank/DDBJ whole genome shotgun (WGS) entry which is preliminary data.</text>
</comment>
<accession>A0A4Q2D4J2</accession>
<evidence type="ECO:0000313" key="1">
    <source>
        <dbReference type="EMBL" id="RXW14270.1"/>
    </source>
</evidence>
<keyword evidence="2" id="KW-1185">Reference proteome</keyword>
<sequence>MLWVSLKELTRLIDGGQELTLDTIESTFNNNPFLEHVRDKDVDSKRDPLIKCNDSFTKLWDSDISSKQSDKLVSDWVYRLIGNDEAVRRVIEISIEEIQKIVSHTGSDANSSLEKTFLDVGVLRFPDIANPYIRVYHIQLTAWAECRKVYIYARRNSNGVDGEYHMREYKPREKVIEGLAKDLQMIAISEGEKLIQELVRISDTASPVN</sequence>
<dbReference type="AlphaFoldDB" id="A0A4Q2D4J2"/>
<proteinExistence type="predicted"/>
<dbReference type="Proteomes" id="UP000290288">
    <property type="component" value="Unassembled WGS sequence"/>
</dbReference>
<gene>
    <name evidence="1" type="ORF">EST38_g11586</name>
</gene>
<dbReference type="EMBL" id="SDEE01000731">
    <property type="protein sequence ID" value="RXW14270.1"/>
    <property type="molecule type" value="Genomic_DNA"/>
</dbReference>
<evidence type="ECO:0000313" key="2">
    <source>
        <dbReference type="Proteomes" id="UP000290288"/>
    </source>
</evidence>
<protein>
    <submittedName>
        <fullName evidence="1">Uncharacterized protein</fullName>
    </submittedName>
</protein>
<reference evidence="1 2" key="1">
    <citation type="submission" date="2019-01" db="EMBL/GenBank/DDBJ databases">
        <title>Draft genome sequence of Psathyrella aberdarensis IHI B618.</title>
        <authorList>
            <person name="Buettner E."/>
            <person name="Kellner H."/>
        </authorList>
    </citation>
    <scope>NUCLEOTIDE SEQUENCE [LARGE SCALE GENOMIC DNA]</scope>
    <source>
        <strain evidence="1 2">IHI B618</strain>
    </source>
</reference>
<name>A0A4Q2D4J2_9AGAR</name>
<dbReference type="OrthoDB" id="2735833at2759"/>